<evidence type="ECO:0000313" key="5">
    <source>
        <dbReference type="Proteomes" id="UP000182200"/>
    </source>
</evidence>
<reference evidence="4 5" key="2">
    <citation type="submission" date="2015-11" db="EMBL/GenBank/DDBJ databases">
        <authorList>
            <person name="Varghese N."/>
        </authorList>
    </citation>
    <scope>NUCLEOTIDE SEQUENCE [LARGE SCALE GENOMIC DNA]</scope>
    <source>
        <strain evidence="2 5">JGI-8</strain>
    </source>
</reference>
<accession>A0A0P1LW00</accession>
<evidence type="ECO:0000256" key="1">
    <source>
        <dbReference type="SAM" id="Phobius"/>
    </source>
</evidence>
<dbReference type="EMBL" id="CZVI01000022">
    <property type="protein sequence ID" value="CUS90904.1"/>
    <property type="molecule type" value="Genomic_DNA"/>
</dbReference>
<accession>A0A0P1MB06</accession>
<accession>A0A0S4MZX5</accession>
<dbReference type="EMBL" id="FAOP01000004">
    <property type="protein sequence ID" value="CUU04428.1"/>
    <property type="molecule type" value="Genomic_DNA"/>
</dbReference>
<accession>A0A0P1LA00</accession>
<keyword evidence="1" id="KW-0472">Membrane</keyword>
<keyword evidence="1" id="KW-1133">Transmembrane helix</keyword>
<dbReference type="Proteomes" id="UP000182200">
    <property type="component" value="Unassembled WGS sequence"/>
</dbReference>
<accession>A0A0P1MEG7</accession>
<name>A0A0P1MB06_9BACT</name>
<accession>A0A0N7MZV0</accession>
<feature type="transmembrane region" description="Helical" evidence="1">
    <location>
        <begin position="7"/>
        <end position="25"/>
    </location>
</feature>
<dbReference type="RefSeq" id="WP_075427318.1">
    <property type="nucleotide sequence ID" value="NZ_CZVI01000022.1"/>
</dbReference>
<keyword evidence="5" id="KW-1185">Reference proteome</keyword>
<dbReference type="STRING" id="1633631.GCA_001442925_01014"/>
<keyword evidence="1" id="KW-0812">Transmembrane</keyword>
<sequence>MKRLRFLIFSGVGAVAGYLYYFFIGCKTNTCPITANPYLSTLYGLLIGFGIYWAFFDNKRK</sequence>
<gene>
    <name evidence="3" type="ORF">JGI4_01015</name>
    <name evidence="2" type="ORF">JGI8_01486</name>
</gene>
<evidence type="ECO:0000313" key="4">
    <source>
        <dbReference type="Proteomes" id="UP000182011"/>
    </source>
</evidence>
<evidence type="ECO:0000313" key="3">
    <source>
        <dbReference type="EMBL" id="CUU04428.1"/>
    </source>
</evidence>
<feature type="transmembrane region" description="Helical" evidence="1">
    <location>
        <begin position="37"/>
        <end position="56"/>
    </location>
</feature>
<evidence type="ECO:0000313" key="2">
    <source>
        <dbReference type="EMBL" id="CUS90904.1"/>
    </source>
</evidence>
<reference evidence="3" key="1">
    <citation type="submission" date="2015-11" db="EMBL/GenBank/DDBJ databases">
        <authorList>
            <person name="Zhang Y."/>
            <person name="Guo Z."/>
        </authorList>
    </citation>
    <scope>NUCLEOTIDE SEQUENCE [LARGE SCALE GENOMIC DNA]</scope>
    <source>
        <strain evidence="3">JGI-4</strain>
    </source>
</reference>
<dbReference type="PROSITE" id="PS51257">
    <property type="entry name" value="PROKAR_LIPOPROTEIN"/>
    <property type="match status" value="1"/>
</dbReference>
<dbReference type="Proteomes" id="UP000182011">
    <property type="component" value="Unassembled WGS sequence"/>
</dbReference>
<dbReference type="AlphaFoldDB" id="A0A0P1MB06"/>
<organism evidence="3 4">
    <name type="scientific">Candidatus Kryptonium thompsonii</name>
    <dbReference type="NCBI Taxonomy" id="1633631"/>
    <lineage>
        <taxon>Bacteria</taxon>
        <taxon>Pseudomonadati</taxon>
        <taxon>Candidatus Kryptoniota</taxon>
        <taxon>Candidatus Kryptonium</taxon>
    </lineage>
</organism>
<protein>
    <submittedName>
        <fullName evidence="3">Uncharacterized protein</fullName>
    </submittedName>
</protein>
<accession>A0A0P1NUT8</accession>
<proteinExistence type="predicted"/>